<keyword evidence="2 3" id="KW-0663">Pyridoxal phosphate</keyword>
<dbReference type="PIRSF" id="PIRSF001434">
    <property type="entry name" value="CGS"/>
    <property type="match status" value="1"/>
</dbReference>
<dbReference type="Proteomes" id="UP000185812">
    <property type="component" value="Unassembled WGS sequence"/>
</dbReference>
<dbReference type="Gene3D" id="3.40.640.10">
    <property type="entry name" value="Type I PLP-dependent aspartate aminotransferase-like (Major domain)"/>
    <property type="match status" value="1"/>
</dbReference>
<protein>
    <submittedName>
        <fullName evidence="5">Methionine-gamma-lyase</fullName>
    </submittedName>
</protein>
<dbReference type="PANTHER" id="PTHR11808:SF86">
    <property type="entry name" value="METHIONINE GAMMA-LYASE"/>
    <property type="match status" value="1"/>
</dbReference>
<dbReference type="GO" id="GO:0009086">
    <property type="term" value="P:methionine biosynthetic process"/>
    <property type="evidence" value="ECO:0007669"/>
    <property type="project" value="UniProtKB-ARBA"/>
</dbReference>
<dbReference type="FunFam" id="3.40.640.10:FF:000046">
    <property type="entry name" value="Cystathionine gamma-lyase"/>
    <property type="match status" value="1"/>
</dbReference>
<organism evidence="5 6">
    <name type="scientific">Rhodothermus profundi</name>
    <dbReference type="NCBI Taxonomy" id="633813"/>
    <lineage>
        <taxon>Bacteria</taxon>
        <taxon>Pseudomonadati</taxon>
        <taxon>Rhodothermota</taxon>
        <taxon>Rhodothermia</taxon>
        <taxon>Rhodothermales</taxon>
        <taxon>Rhodothermaceae</taxon>
        <taxon>Rhodothermus</taxon>
    </lineage>
</organism>
<dbReference type="GO" id="GO:0016846">
    <property type="term" value="F:carbon-sulfur lyase activity"/>
    <property type="evidence" value="ECO:0007669"/>
    <property type="project" value="TreeGrafter"/>
</dbReference>
<dbReference type="GO" id="GO:0019346">
    <property type="term" value="P:transsulfuration"/>
    <property type="evidence" value="ECO:0007669"/>
    <property type="project" value="InterPro"/>
</dbReference>
<dbReference type="Gene3D" id="3.90.1150.10">
    <property type="entry name" value="Aspartate Aminotransferase, domain 1"/>
    <property type="match status" value="1"/>
</dbReference>
<dbReference type="GO" id="GO:0030170">
    <property type="term" value="F:pyridoxal phosphate binding"/>
    <property type="evidence" value="ECO:0007669"/>
    <property type="project" value="InterPro"/>
</dbReference>
<dbReference type="GO" id="GO:0005737">
    <property type="term" value="C:cytoplasm"/>
    <property type="evidence" value="ECO:0007669"/>
    <property type="project" value="TreeGrafter"/>
</dbReference>
<dbReference type="InterPro" id="IPR015424">
    <property type="entry name" value="PyrdxlP-dep_Trfase"/>
</dbReference>
<comment type="cofactor">
    <cofactor evidence="1 4">
        <name>pyridoxal 5'-phosphate</name>
        <dbReference type="ChEBI" id="CHEBI:597326"/>
    </cofactor>
</comment>
<keyword evidence="5" id="KW-0456">Lyase</keyword>
<dbReference type="RefSeq" id="WP_072715131.1">
    <property type="nucleotide sequence ID" value="NZ_FRAU01000003.1"/>
</dbReference>
<dbReference type="SUPFAM" id="SSF53383">
    <property type="entry name" value="PLP-dependent transferases"/>
    <property type="match status" value="1"/>
</dbReference>
<dbReference type="EMBL" id="FRAU01000003">
    <property type="protein sequence ID" value="SHK49872.1"/>
    <property type="molecule type" value="Genomic_DNA"/>
</dbReference>
<name>A0A1M6SYP7_9BACT</name>
<keyword evidence="6" id="KW-1185">Reference proteome</keyword>
<evidence type="ECO:0000313" key="6">
    <source>
        <dbReference type="Proteomes" id="UP000185812"/>
    </source>
</evidence>
<accession>A0A1M6SYP7</accession>
<dbReference type="NCBIfam" id="NF005455">
    <property type="entry name" value="PRK07049.1"/>
    <property type="match status" value="1"/>
</dbReference>
<dbReference type="FunFam" id="3.90.1150.10:FF:000033">
    <property type="entry name" value="Cystathionine gamma-synthase"/>
    <property type="match status" value="1"/>
</dbReference>
<dbReference type="InterPro" id="IPR054542">
    <property type="entry name" value="Cys_met_metab_PP"/>
</dbReference>
<evidence type="ECO:0000313" key="5">
    <source>
        <dbReference type="EMBL" id="SHK49872.1"/>
    </source>
</evidence>
<dbReference type="AlphaFoldDB" id="A0A1M6SYP7"/>
<evidence type="ECO:0000256" key="2">
    <source>
        <dbReference type="ARBA" id="ARBA00022898"/>
    </source>
</evidence>
<evidence type="ECO:0000256" key="1">
    <source>
        <dbReference type="ARBA" id="ARBA00001933"/>
    </source>
</evidence>
<dbReference type="InterPro" id="IPR015422">
    <property type="entry name" value="PyrdxlP-dep_Trfase_small"/>
</dbReference>
<dbReference type="CDD" id="cd00614">
    <property type="entry name" value="CGS_like"/>
    <property type="match status" value="1"/>
</dbReference>
<reference evidence="6" key="1">
    <citation type="submission" date="2016-11" db="EMBL/GenBank/DDBJ databases">
        <authorList>
            <person name="Varghese N."/>
            <person name="Submissions S."/>
        </authorList>
    </citation>
    <scope>NUCLEOTIDE SEQUENCE [LARGE SCALE GENOMIC DNA]</scope>
    <source>
        <strain evidence="6">DSM 22212</strain>
    </source>
</reference>
<evidence type="ECO:0000256" key="3">
    <source>
        <dbReference type="PIRSR" id="PIRSR001434-2"/>
    </source>
</evidence>
<sequence length="428" mass="48173">MPRKPKPKWPAEINGHRLHPESLMMSYGYRPEWSEGALKCPIFQTSTFVFQSAEEGKRFFELAYGLREPERAEQLGLIYSRLNNPDLEILEDRLTLWDDAEDAAVFESGMAAIFVSLLTFLRPGDVVLHSEPLYGGTDYLLKHILPEWGVQAVGFLAGTPEDEVRALIKRTGIGERLRVLYVETPANPTNRLVDLEACARIARDHSRPERPVLVMVDNTFLGPLWQHPLKHGADIVLYSATKYIGGHSDVIAGAALGSRDLMKAIKATRTFTGSMAGPWTGWLLMRSLETLKIRMEKQARNARRVADFLAEHPKVERVYYLGHLKEEDPQYEIFRRQCKSPGAMISFEVQGGEAEAFRFLNSLKLIKLAVSLGGTESLAEHPATMTHSDVPPEEQRRIGIRDNLIRLSVGIEHPADLILDLEQALETV</sequence>
<evidence type="ECO:0000256" key="4">
    <source>
        <dbReference type="RuleBase" id="RU362118"/>
    </source>
</evidence>
<dbReference type="OrthoDB" id="9803729at2"/>
<feature type="modified residue" description="N6-(pyridoxal phosphate)lysine" evidence="3">
    <location>
        <position position="242"/>
    </location>
</feature>
<dbReference type="PANTHER" id="PTHR11808">
    <property type="entry name" value="TRANS-SULFURATION ENZYME FAMILY MEMBER"/>
    <property type="match status" value="1"/>
</dbReference>
<dbReference type="InterPro" id="IPR015421">
    <property type="entry name" value="PyrdxlP-dep_Trfase_major"/>
</dbReference>
<dbReference type="Pfam" id="PF01053">
    <property type="entry name" value="Cys_Met_Meta_PP"/>
    <property type="match status" value="1"/>
</dbReference>
<comment type="similarity">
    <text evidence="4">Belongs to the trans-sulfuration enzymes family.</text>
</comment>
<dbReference type="STRING" id="633813.SAMN04488087_1285"/>
<gene>
    <name evidence="5" type="ORF">SAMN04488087_1285</name>
</gene>
<dbReference type="InterPro" id="IPR000277">
    <property type="entry name" value="Cys/Met-Metab_PyrdxlP-dep_enz"/>
</dbReference>
<dbReference type="PROSITE" id="PS00868">
    <property type="entry name" value="CYS_MET_METAB_PP"/>
    <property type="match status" value="1"/>
</dbReference>
<proteinExistence type="inferred from homology"/>